<dbReference type="AlphaFoldDB" id="A0A412TS92"/>
<accession>A0A412TS92</accession>
<comment type="caution">
    <text evidence="3">The sequence shown here is derived from an EMBL/GenBank/DDBJ whole genome shotgun (WGS) entry which is preliminary data.</text>
</comment>
<sequence length="349" mass="39118">MKYFSFLVYLVAFIACHDDHHTEPELPQGQWTESHPFKGIPRTGGVSFTIGDVAYVGLGRTLPTATEALKDFWMYKDTTWTRIADFPGTERYGAVAFVLGNIAYVGTGYTPSTKNRADEFHHDFYAYDPSTGKWSDTPVTYLPPDAQGESNARKDAIAFSLNNKAYVGTGISPKNHALKDLYCFDGSTWTELYFPGEARYGASVFVIDDKAVICLGISEANKTSYLADVNIFDGITQEWYAPRPLVNLKSHQDDEEYDQIPRAYAIAFTSDKMDGQTKGYITTGMSPYLHTCWEYDIQKDHWRKVSDLPTPMIKRMYAVGFSLNGKGYITTGGLNSNTPIPADMWSFTP</sequence>
<dbReference type="SUPFAM" id="SSF117281">
    <property type="entry name" value="Kelch motif"/>
    <property type="match status" value="1"/>
</dbReference>
<evidence type="ECO:0008006" key="5">
    <source>
        <dbReference type="Google" id="ProtNLM"/>
    </source>
</evidence>
<proteinExistence type="predicted"/>
<protein>
    <recommendedName>
        <fullName evidence="5">Galactose oxidase</fullName>
    </recommendedName>
</protein>
<dbReference type="InterPro" id="IPR015915">
    <property type="entry name" value="Kelch-typ_b-propeller"/>
</dbReference>
<evidence type="ECO:0000256" key="1">
    <source>
        <dbReference type="ARBA" id="ARBA00022441"/>
    </source>
</evidence>
<dbReference type="EMBL" id="QRYC01000008">
    <property type="protein sequence ID" value="RGU56737.1"/>
    <property type="molecule type" value="Genomic_DNA"/>
</dbReference>
<dbReference type="RefSeq" id="WP_147345768.1">
    <property type="nucleotide sequence ID" value="NZ_JBBNFH010000007.1"/>
</dbReference>
<evidence type="ECO:0000313" key="3">
    <source>
        <dbReference type="EMBL" id="RGU56737.1"/>
    </source>
</evidence>
<dbReference type="Gene3D" id="2.120.10.80">
    <property type="entry name" value="Kelch-type beta propeller"/>
    <property type="match status" value="2"/>
</dbReference>
<evidence type="ECO:0000313" key="4">
    <source>
        <dbReference type="Proteomes" id="UP000284243"/>
    </source>
</evidence>
<dbReference type="PANTHER" id="PTHR24412:SF489">
    <property type="entry name" value="RING FINGER DOMAIN AND KELCH REPEAT-CONTAINING PROTEIN DDB_G0271372"/>
    <property type="match status" value="1"/>
</dbReference>
<dbReference type="PROSITE" id="PS51257">
    <property type="entry name" value="PROKAR_LIPOPROTEIN"/>
    <property type="match status" value="1"/>
</dbReference>
<evidence type="ECO:0000256" key="2">
    <source>
        <dbReference type="ARBA" id="ARBA00022737"/>
    </source>
</evidence>
<name>A0A412TS92_9BACT</name>
<dbReference type="PANTHER" id="PTHR24412">
    <property type="entry name" value="KELCH PROTEIN"/>
    <property type="match status" value="1"/>
</dbReference>
<reference evidence="3 4" key="1">
    <citation type="submission" date="2018-08" db="EMBL/GenBank/DDBJ databases">
        <title>A genome reference for cultivated species of the human gut microbiota.</title>
        <authorList>
            <person name="Zou Y."/>
            <person name="Xue W."/>
            <person name="Luo G."/>
        </authorList>
    </citation>
    <scope>NUCLEOTIDE SEQUENCE [LARGE SCALE GENOMIC DNA]</scope>
    <source>
        <strain evidence="3 4">AF16-14</strain>
    </source>
</reference>
<organism evidence="3 4">
    <name type="scientific">Odoribacter splanchnicus</name>
    <dbReference type="NCBI Taxonomy" id="28118"/>
    <lineage>
        <taxon>Bacteria</taxon>
        <taxon>Pseudomonadati</taxon>
        <taxon>Bacteroidota</taxon>
        <taxon>Bacteroidia</taxon>
        <taxon>Bacteroidales</taxon>
        <taxon>Odoribacteraceae</taxon>
        <taxon>Odoribacter</taxon>
    </lineage>
</organism>
<keyword evidence="1" id="KW-0880">Kelch repeat</keyword>
<keyword evidence="2" id="KW-0677">Repeat</keyword>
<gene>
    <name evidence="3" type="ORF">DWW57_07650</name>
</gene>
<dbReference type="Proteomes" id="UP000284243">
    <property type="component" value="Unassembled WGS sequence"/>
</dbReference>